<evidence type="ECO:0000256" key="1">
    <source>
        <dbReference type="ARBA" id="ARBA00004651"/>
    </source>
</evidence>
<dbReference type="Proteomes" id="UP001151699">
    <property type="component" value="Chromosome C"/>
</dbReference>
<evidence type="ECO:0000256" key="10">
    <source>
        <dbReference type="ARBA" id="ARBA00023157"/>
    </source>
</evidence>
<dbReference type="InterPro" id="IPR000276">
    <property type="entry name" value="GPCR_Rhodpsn"/>
</dbReference>
<dbReference type="SMART" id="SM01381">
    <property type="entry name" value="7TM_GPCR_Srsx"/>
    <property type="match status" value="1"/>
</dbReference>
<evidence type="ECO:0000256" key="15">
    <source>
        <dbReference type="ARBA" id="ARBA00025402"/>
    </source>
</evidence>
<keyword evidence="10" id="KW-1015">Disulfide bond</keyword>
<dbReference type="InterPro" id="IPR009126">
    <property type="entry name" value="Cholcskin_rcpt"/>
</dbReference>
<evidence type="ECO:0000256" key="11">
    <source>
        <dbReference type="ARBA" id="ARBA00023170"/>
    </source>
</evidence>
<feature type="transmembrane region" description="Helical" evidence="18">
    <location>
        <begin position="503"/>
        <end position="524"/>
    </location>
</feature>
<evidence type="ECO:0000256" key="2">
    <source>
        <dbReference type="ARBA" id="ARBA00010663"/>
    </source>
</evidence>
<keyword evidence="21" id="KW-1185">Reference proteome</keyword>
<dbReference type="PRINTS" id="PR00527">
    <property type="entry name" value="GASTRINR"/>
</dbReference>
<dbReference type="AlphaFoldDB" id="A0A9Q0MS22"/>
<dbReference type="GO" id="GO:0008188">
    <property type="term" value="F:neuropeptide receptor activity"/>
    <property type="evidence" value="ECO:0007669"/>
    <property type="project" value="TreeGrafter"/>
</dbReference>
<feature type="transmembrane region" description="Helical" evidence="18">
    <location>
        <begin position="410"/>
        <end position="431"/>
    </location>
</feature>
<keyword evidence="11 17" id="KW-0675">Receptor</keyword>
<dbReference type="PRINTS" id="PR01822">
    <property type="entry name" value="CCYSTOKININR"/>
</dbReference>
<gene>
    <name evidence="20" type="primary">cckar_0</name>
    <name evidence="20" type="ORF">Bhyg_14555</name>
</gene>
<evidence type="ECO:0000256" key="9">
    <source>
        <dbReference type="ARBA" id="ARBA00023139"/>
    </source>
</evidence>
<evidence type="ECO:0000256" key="12">
    <source>
        <dbReference type="ARBA" id="ARBA00023180"/>
    </source>
</evidence>
<dbReference type="PROSITE" id="PS50262">
    <property type="entry name" value="G_PROTEIN_RECEP_F1_2"/>
    <property type="match status" value="1"/>
</dbReference>
<dbReference type="PANTHER" id="PTHR24238:SF75">
    <property type="entry name" value="CHOLECYSTOKININ-LIKE RECEPTOR AT 17D1-RELATED"/>
    <property type="match status" value="1"/>
</dbReference>
<keyword evidence="8 18" id="KW-0472">Membrane</keyword>
<proteinExistence type="inferred from homology"/>
<accession>A0A9Q0MS22</accession>
<keyword evidence="7 17" id="KW-0297">G-protein coupled receptor</keyword>
<feature type="transmembrane region" description="Helical" evidence="18">
    <location>
        <begin position="452"/>
        <end position="473"/>
    </location>
</feature>
<dbReference type="InterPro" id="IPR000314">
    <property type="entry name" value="Gastrin_rcpt"/>
</dbReference>
<feature type="non-terminal residue" evidence="20">
    <location>
        <position position="1"/>
    </location>
</feature>
<keyword evidence="4" id="KW-1003">Cell membrane</keyword>
<evidence type="ECO:0000256" key="5">
    <source>
        <dbReference type="ARBA" id="ARBA00022692"/>
    </source>
</evidence>
<feature type="transmembrane region" description="Helical" evidence="18">
    <location>
        <begin position="373"/>
        <end position="398"/>
    </location>
</feature>
<dbReference type="OrthoDB" id="10037617at2759"/>
<reference evidence="20" key="1">
    <citation type="submission" date="2022-07" db="EMBL/GenBank/DDBJ databases">
        <authorList>
            <person name="Trinca V."/>
            <person name="Uliana J.V.C."/>
            <person name="Torres T.T."/>
            <person name="Ward R.J."/>
            <person name="Monesi N."/>
        </authorList>
    </citation>
    <scope>NUCLEOTIDE SEQUENCE</scope>
    <source>
        <strain evidence="20">HSMRA1968</strain>
        <tissue evidence="20">Whole embryos</tissue>
    </source>
</reference>
<dbReference type="InterPro" id="IPR017452">
    <property type="entry name" value="GPCR_Rhodpsn_7TM"/>
</dbReference>
<dbReference type="PANTHER" id="PTHR24238">
    <property type="entry name" value="G-PROTEIN COUPLED RECEPTOR"/>
    <property type="match status" value="1"/>
</dbReference>
<name>A0A9Q0MS22_9DIPT</name>
<dbReference type="EMBL" id="WJQU01000004">
    <property type="protein sequence ID" value="KAJ6635969.1"/>
    <property type="molecule type" value="Genomic_DNA"/>
</dbReference>
<evidence type="ECO:0000256" key="14">
    <source>
        <dbReference type="ARBA" id="ARBA00023288"/>
    </source>
</evidence>
<keyword evidence="13 17" id="KW-0807">Transducer</keyword>
<evidence type="ECO:0000256" key="6">
    <source>
        <dbReference type="ARBA" id="ARBA00022989"/>
    </source>
</evidence>
<dbReference type="SUPFAM" id="SSF81321">
    <property type="entry name" value="Family A G protein-coupled receptor-like"/>
    <property type="match status" value="1"/>
</dbReference>
<comment type="subcellular location">
    <subcellularLocation>
        <location evidence="1">Cell membrane</location>
        <topology evidence="1">Multi-pass membrane protein</topology>
    </subcellularLocation>
</comment>
<dbReference type="GO" id="GO:0015054">
    <property type="term" value="F:gastrin receptor activity"/>
    <property type="evidence" value="ECO:0007669"/>
    <property type="project" value="InterPro"/>
</dbReference>
<evidence type="ECO:0000256" key="18">
    <source>
        <dbReference type="SAM" id="Phobius"/>
    </source>
</evidence>
<keyword evidence="5 17" id="KW-0812">Transmembrane</keyword>
<comment type="function">
    <text evidence="15">Receptor for gastrin and cholecystokinin. The CCK-B receptors occur throughout the central nervous system where they modulate anxiety, analgesia, arousal, and neuroleptic activity. This receptor mediates its action by association with G proteins that activate a phosphatidylinositol-calcium second messenger system.</text>
</comment>
<dbReference type="Pfam" id="PF00001">
    <property type="entry name" value="7tm_1"/>
    <property type="match status" value="1"/>
</dbReference>
<evidence type="ECO:0000256" key="8">
    <source>
        <dbReference type="ARBA" id="ARBA00023136"/>
    </source>
</evidence>
<comment type="similarity">
    <text evidence="2 17">Belongs to the G-protein coupled receptor 1 family.</text>
</comment>
<feature type="transmembrane region" description="Helical" evidence="18">
    <location>
        <begin position="339"/>
        <end position="361"/>
    </location>
</feature>
<dbReference type="Gene3D" id="1.20.1070.10">
    <property type="entry name" value="Rhodopsin 7-helix transmembrane proteins"/>
    <property type="match status" value="1"/>
</dbReference>
<dbReference type="PROSITE" id="PS00237">
    <property type="entry name" value="G_PROTEIN_RECEP_F1_1"/>
    <property type="match status" value="1"/>
</dbReference>
<evidence type="ECO:0000256" key="13">
    <source>
        <dbReference type="ARBA" id="ARBA00023224"/>
    </source>
</evidence>
<evidence type="ECO:0000256" key="3">
    <source>
        <dbReference type="ARBA" id="ARBA00019090"/>
    </source>
</evidence>
<evidence type="ECO:0000256" key="4">
    <source>
        <dbReference type="ARBA" id="ARBA00022475"/>
    </source>
</evidence>
<comment type="caution">
    <text evidence="20">The sequence shown here is derived from an EMBL/GenBank/DDBJ whole genome shotgun (WGS) entry which is preliminary data.</text>
</comment>
<feature type="domain" description="G-protein coupled receptors family 1 profile" evidence="19">
    <location>
        <begin position="352"/>
        <end position="675"/>
    </location>
</feature>
<evidence type="ECO:0000256" key="7">
    <source>
        <dbReference type="ARBA" id="ARBA00023040"/>
    </source>
</evidence>
<keyword evidence="14" id="KW-0449">Lipoprotein</keyword>
<evidence type="ECO:0000313" key="20">
    <source>
        <dbReference type="EMBL" id="KAJ6635969.1"/>
    </source>
</evidence>
<evidence type="ECO:0000259" key="19">
    <source>
        <dbReference type="PROSITE" id="PS50262"/>
    </source>
</evidence>
<evidence type="ECO:0000313" key="21">
    <source>
        <dbReference type="Proteomes" id="UP001151699"/>
    </source>
</evidence>
<keyword evidence="9" id="KW-0564">Palmitate</keyword>
<dbReference type="GO" id="GO:0005886">
    <property type="term" value="C:plasma membrane"/>
    <property type="evidence" value="ECO:0007669"/>
    <property type="project" value="UniProtKB-SubCell"/>
</dbReference>
<feature type="transmembrane region" description="Helical" evidence="18">
    <location>
        <begin position="616"/>
        <end position="637"/>
    </location>
</feature>
<sequence>MTTEFSQNELILRYFSSKNNYEYFNYQVNNEILMMWKKLIISFISLGFVSCQTNCPGFSNYQNDPSLLNDLDGDFMMVYTTSAYIIDCERIQWSVGPNNNRTAYLKDANGCCRRIDNFDSSNPQYYQHDITPLNSQCSYLKSTEKVNKKLVASTGVGLDLCLIIYICHPSRHGLLVVCRQLPSPSLWTIIGKLLTTLLSLLIPTPWKTLYETEINKLNTNEVPGITVIVVPSKTVTVVGAVLSFENIAGNGLADRFLNAAENERHNKRFTFQSQPHLSNNLFYRTTIIRRRTANEPHIPGDCLNEIKMSTNYTDEGANNTIQRLVVVSPSWLSTGRIQIPLYTTILLLAVTGNALVIMTLVQNRRMRTITNVFLLNLAVSDILLGVLCMPFTLIGTLLRDFVFGEIMCKFLPYLQASSVAVSAWTLVAISCERYYAICHPLSSRRWQTLKHAYKLIGLIWFGSFLFMSPIAVLSRLIPTNQGLRKCREFWPEGSKEYEKTFNLYLDVILLVIPLIMLGATYSLITKTLWQGMRDEKSSKNDSAYDTTQSSNNLVEVYLNAHGTASTRCPSACHHQSRDNMLAWHQLKRFTNDDSWFRKETQSGTNAEKSLQNKKRIIQMLFVVVLEFFICWTPLYVINTIALFNPQLVYNTLGYTSISFCQLMAYSSSCCNPITYCFMNRGFRKAFLNLFRCFKKFNEPRRMSIGYGGTQISEADVNRLQQPLNRQFHQTSESVNPANNELQLYNIMHSLNSPPNVTKPQTFTDNNNK</sequence>
<keyword evidence="12" id="KW-0325">Glycoprotein</keyword>
<organism evidence="20 21">
    <name type="scientific">Pseudolycoriella hygida</name>
    <dbReference type="NCBI Taxonomy" id="35572"/>
    <lineage>
        <taxon>Eukaryota</taxon>
        <taxon>Metazoa</taxon>
        <taxon>Ecdysozoa</taxon>
        <taxon>Arthropoda</taxon>
        <taxon>Hexapoda</taxon>
        <taxon>Insecta</taxon>
        <taxon>Pterygota</taxon>
        <taxon>Neoptera</taxon>
        <taxon>Endopterygota</taxon>
        <taxon>Diptera</taxon>
        <taxon>Nematocera</taxon>
        <taxon>Sciaroidea</taxon>
        <taxon>Sciaridae</taxon>
        <taxon>Pseudolycoriella</taxon>
    </lineage>
</organism>
<dbReference type="PRINTS" id="PR00237">
    <property type="entry name" value="GPCRRHODOPSN"/>
</dbReference>
<evidence type="ECO:0000256" key="16">
    <source>
        <dbReference type="ARBA" id="ARBA00031093"/>
    </source>
</evidence>
<evidence type="ECO:0000256" key="17">
    <source>
        <dbReference type="RuleBase" id="RU000688"/>
    </source>
</evidence>
<keyword evidence="6 18" id="KW-1133">Transmembrane helix</keyword>
<protein>
    <recommendedName>
        <fullName evidence="3">Gastrin/cholecystokinin type B receptor</fullName>
    </recommendedName>
    <alternativeName>
        <fullName evidence="16">Cholecystokinin-2 receptor</fullName>
    </alternativeName>
</protein>